<sequence length="38" mass="4322">MMGSNKLTQDANLKIELKTLKAGYQICVAIRRGHLYKD</sequence>
<protein>
    <submittedName>
        <fullName evidence="1">Uncharacterized protein</fullName>
    </submittedName>
</protein>
<comment type="caution">
    <text evidence="1">The sequence shown here is derived from an EMBL/GenBank/DDBJ whole genome shotgun (WGS) entry which is preliminary data.</text>
</comment>
<dbReference type="EMBL" id="CM047909">
    <property type="protein sequence ID" value="KAJ0079444.1"/>
    <property type="molecule type" value="Genomic_DNA"/>
</dbReference>
<organism evidence="1 2">
    <name type="scientific">Pistacia atlantica</name>
    <dbReference type="NCBI Taxonomy" id="434234"/>
    <lineage>
        <taxon>Eukaryota</taxon>
        <taxon>Viridiplantae</taxon>
        <taxon>Streptophyta</taxon>
        <taxon>Embryophyta</taxon>
        <taxon>Tracheophyta</taxon>
        <taxon>Spermatophyta</taxon>
        <taxon>Magnoliopsida</taxon>
        <taxon>eudicotyledons</taxon>
        <taxon>Gunneridae</taxon>
        <taxon>Pentapetalae</taxon>
        <taxon>rosids</taxon>
        <taxon>malvids</taxon>
        <taxon>Sapindales</taxon>
        <taxon>Anacardiaceae</taxon>
        <taxon>Pistacia</taxon>
    </lineage>
</organism>
<evidence type="ECO:0000313" key="1">
    <source>
        <dbReference type="EMBL" id="KAJ0079444.1"/>
    </source>
</evidence>
<reference evidence="2" key="1">
    <citation type="journal article" date="2023" name="G3 (Bethesda)">
        <title>Genome assembly and association tests identify interacting loci associated with vigor, precocity, and sex in interspecific pistachio rootstocks.</title>
        <authorList>
            <person name="Palmer W."/>
            <person name="Jacygrad E."/>
            <person name="Sagayaradj S."/>
            <person name="Cavanaugh K."/>
            <person name="Han R."/>
            <person name="Bertier L."/>
            <person name="Beede B."/>
            <person name="Kafkas S."/>
            <person name="Golino D."/>
            <person name="Preece J."/>
            <person name="Michelmore R."/>
        </authorList>
    </citation>
    <scope>NUCLEOTIDE SEQUENCE [LARGE SCALE GENOMIC DNA]</scope>
</reference>
<evidence type="ECO:0000313" key="2">
    <source>
        <dbReference type="Proteomes" id="UP001164250"/>
    </source>
</evidence>
<proteinExistence type="predicted"/>
<keyword evidence="2" id="KW-1185">Reference proteome</keyword>
<accession>A0ACC0ZW40</accession>
<gene>
    <name evidence="1" type="ORF">Patl1_22588</name>
</gene>
<name>A0ACC0ZW40_9ROSI</name>
<dbReference type="Proteomes" id="UP001164250">
    <property type="component" value="Chromosome 13"/>
</dbReference>